<dbReference type="PROSITE" id="PS00028">
    <property type="entry name" value="ZINC_FINGER_C2H2_1"/>
    <property type="match status" value="2"/>
</dbReference>
<dbReference type="SMART" id="SM00355">
    <property type="entry name" value="ZnF_C2H2"/>
    <property type="match status" value="2"/>
</dbReference>
<evidence type="ECO:0000313" key="9">
    <source>
        <dbReference type="Proteomes" id="UP000308652"/>
    </source>
</evidence>
<feature type="region of interest" description="Disordered" evidence="6">
    <location>
        <begin position="33"/>
        <end position="135"/>
    </location>
</feature>
<evidence type="ECO:0000256" key="5">
    <source>
        <dbReference type="PROSITE-ProRule" id="PRU00042"/>
    </source>
</evidence>
<evidence type="ECO:0000256" key="2">
    <source>
        <dbReference type="ARBA" id="ARBA00022737"/>
    </source>
</evidence>
<proteinExistence type="predicted"/>
<evidence type="ECO:0000256" key="3">
    <source>
        <dbReference type="ARBA" id="ARBA00022771"/>
    </source>
</evidence>
<dbReference type="OrthoDB" id="6365676at2759"/>
<evidence type="ECO:0000256" key="6">
    <source>
        <dbReference type="SAM" id="MobiDB-lite"/>
    </source>
</evidence>
<protein>
    <recommendedName>
        <fullName evidence="7">C2H2-type domain-containing protein</fullName>
    </recommendedName>
</protein>
<name>A0A5C3MBY2_9AGAR</name>
<accession>A0A5C3MBY2</accession>
<dbReference type="GO" id="GO:0000981">
    <property type="term" value="F:DNA-binding transcription factor activity, RNA polymerase II-specific"/>
    <property type="evidence" value="ECO:0007669"/>
    <property type="project" value="TreeGrafter"/>
</dbReference>
<sequence>MYPYPAEGRSLRPRSSRYSPYALYPLASNGYADQHYASSSQSGSHPRRYASASSSSSSPPRTAGSNVALSSSSSSNGRRRPRPVTSLPMPVPVPNLTKKSRGRHVPTASSLEDLRNAASGAGKKKRKEGDTARPHECQVDGCGKVFARGEHLKRHVRSLHTNEKPFLCKYPGCGKRFSRHDNLGQHTRVHKDYNPPDDLTIPDSESE</sequence>
<feature type="domain" description="C2H2-type" evidence="7">
    <location>
        <begin position="166"/>
        <end position="195"/>
    </location>
</feature>
<dbReference type="PANTHER" id="PTHR23235:SF120">
    <property type="entry name" value="KRUPPEL-LIKE FACTOR 15"/>
    <property type="match status" value="1"/>
</dbReference>
<keyword evidence="9" id="KW-1185">Reference proteome</keyword>
<evidence type="ECO:0000313" key="8">
    <source>
        <dbReference type="EMBL" id="TFK42155.1"/>
    </source>
</evidence>
<dbReference type="PANTHER" id="PTHR23235">
    <property type="entry name" value="KRUEPPEL-LIKE TRANSCRIPTION FACTOR"/>
    <property type="match status" value="1"/>
</dbReference>
<dbReference type="GO" id="GO:0008270">
    <property type="term" value="F:zinc ion binding"/>
    <property type="evidence" value="ECO:0007669"/>
    <property type="project" value="UniProtKB-KW"/>
</dbReference>
<evidence type="ECO:0000256" key="4">
    <source>
        <dbReference type="ARBA" id="ARBA00022833"/>
    </source>
</evidence>
<keyword evidence="1" id="KW-0479">Metal-binding</keyword>
<gene>
    <name evidence="8" type="ORF">BDQ12DRAFT_598640</name>
</gene>
<dbReference type="InterPro" id="IPR036236">
    <property type="entry name" value="Znf_C2H2_sf"/>
</dbReference>
<dbReference type="EMBL" id="ML213593">
    <property type="protein sequence ID" value="TFK42155.1"/>
    <property type="molecule type" value="Genomic_DNA"/>
</dbReference>
<organism evidence="8 9">
    <name type="scientific">Crucibulum laeve</name>
    <dbReference type="NCBI Taxonomy" id="68775"/>
    <lineage>
        <taxon>Eukaryota</taxon>
        <taxon>Fungi</taxon>
        <taxon>Dikarya</taxon>
        <taxon>Basidiomycota</taxon>
        <taxon>Agaricomycotina</taxon>
        <taxon>Agaricomycetes</taxon>
        <taxon>Agaricomycetidae</taxon>
        <taxon>Agaricales</taxon>
        <taxon>Agaricineae</taxon>
        <taxon>Nidulariaceae</taxon>
        <taxon>Crucibulum</taxon>
    </lineage>
</organism>
<dbReference type="GO" id="GO:0000978">
    <property type="term" value="F:RNA polymerase II cis-regulatory region sequence-specific DNA binding"/>
    <property type="evidence" value="ECO:0007669"/>
    <property type="project" value="UniProtKB-ARBA"/>
</dbReference>
<dbReference type="AlphaFoldDB" id="A0A5C3MBY2"/>
<dbReference type="PROSITE" id="PS50157">
    <property type="entry name" value="ZINC_FINGER_C2H2_2"/>
    <property type="match status" value="2"/>
</dbReference>
<keyword evidence="4" id="KW-0862">Zinc</keyword>
<keyword evidence="3 5" id="KW-0863">Zinc-finger</keyword>
<evidence type="ECO:0000259" key="7">
    <source>
        <dbReference type="PROSITE" id="PS50157"/>
    </source>
</evidence>
<dbReference type="SUPFAM" id="SSF57667">
    <property type="entry name" value="beta-beta-alpha zinc fingers"/>
    <property type="match status" value="1"/>
</dbReference>
<keyword evidence="2" id="KW-0677">Repeat</keyword>
<dbReference type="Gene3D" id="3.30.160.60">
    <property type="entry name" value="Classic Zinc Finger"/>
    <property type="match status" value="2"/>
</dbReference>
<dbReference type="Pfam" id="PF00096">
    <property type="entry name" value="zf-C2H2"/>
    <property type="match status" value="2"/>
</dbReference>
<dbReference type="InterPro" id="IPR013087">
    <property type="entry name" value="Znf_C2H2_type"/>
</dbReference>
<evidence type="ECO:0000256" key="1">
    <source>
        <dbReference type="ARBA" id="ARBA00022723"/>
    </source>
</evidence>
<feature type="domain" description="C2H2-type" evidence="7">
    <location>
        <begin position="135"/>
        <end position="165"/>
    </location>
</feature>
<dbReference type="Proteomes" id="UP000308652">
    <property type="component" value="Unassembled WGS sequence"/>
</dbReference>
<reference evidence="8 9" key="1">
    <citation type="journal article" date="2019" name="Nat. Ecol. Evol.">
        <title>Megaphylogeny resolves global patterns of mushroom evolution.</title>
        <authorList>
            <person name="Varga T."/>
            <person name="Krizsan K."/>
            <person name="Foldi C."/>
            <person name="Dima B."/>
            <person name="Sanchez-Garcia M."/>
            <person name="Sanchez-Ramirez S."/>
            <person name="Szollosi G.J."/>
            <person name="Szarkandi J.G."/>
            <person name="Papp V."/>
            <person name="Albert L."/>
            <person name="Andreopoulos W."/>
            <person name="Angelini C."/>
            <person name="Antonin V."/>
            <person name="Barry K.W."/>
            <person name="Bougher N.L."/>
            <person name="Buchanan P."/>
            <person name="Buyck B."/>
            <person name="Bense V."/>
            <person name="Catcheside P."/>
            <person name="Chovatia M."/>
            <person name="Cooper J."/>
            <person name="Damon W."/>
            <person name="Desjardin D."/>
            <person name="Finy P."/>
            <person name="Geml J."/>
            <person name="Haridas S."/>
            <person name="Hughes K."/>
            <person name="Justo A."/>
            <person name="Karasinski D."/>
            <person name="Kautmanova I."/>
            <person name="Kiss B."/>
            <person name="Kocsube S."/>
            <person name="Kotiranta H."/>
            <person name="LaButti K.M."/>
            <person name="Lechner B.E."/>
            <person name="Liimatainen K."/>
            <person name="Lipzen A."/>
            <person name="Lukacs Z."/>
            <person name="Mihaltcheva S."/>
            <person name="Morgado L.N."/>
            <person name="Niskanen T."/>
            <person name="Noordeloos M.E."/>
            <person name="Ohm R.A."/>
            <person name="Ortiz-Santana B."/>
            <person name="Ovrebo C."/>
            <person name="Racz N."/>
            <person name="Riley R."/>
            <person name="Savchenko A."/>
            <person name="Shiryaev A."/>
            <person name="Soop K."/>
            <person name="Spirin V."/>
            <person name="Szebenyi C."/>
            <person name="Tomsovsky M."/>
            <person name="Tulloss R.E."/>
            <person name="Uehling J."/>
            <person name="Grigoriev I.V."/>
            <person name="Vagvolgyi C."/>
            <person name="Papp T."/>
            <person name="Martin F.M."/>
            <person name="Miettinen O."/>
            <person name="Hibbett D.S."/>
            <person name="Nagy L.G."/>
        </authorList>
    </citation>
    <scope>NUCLEOTIDE SEQUENCE [LARGE SCALE GENOMIC DNA]</scope>
    <source>
        <strain evidence="8 9">CBS 166.37</strain>
    </source>
</reference>
<dbReference type="FunFam" id="3.30.160.60:FF:000125">
    <property type="entry name" value="Putative zinc finger protein 143"/>
    <property type="match status" value="2"/>
</dbReference>
<dbReference type="STRING" id="68775.A0A5C3MBY2"/>
<feature type="compositionally biased region" description="Low complexity" evidence="6">
    <location>
        <begin position="49"/>
        <end position="76"/>
    </location>
</feature>
<feature type="region of interest" description="Disordered" evidence="6">
    <location>
        <begin position="184"/>
        <end position="207"/>
    </location>
</feature>